<protein>
    <submittedName>
        <fullName evidence="2">Uncharacterized protein</fullName>
    </submittedName>
</protein>
<dbReference type="AlphaFoldDB" id="A0A6C0C4C1"/>
<organism evidence="2">
    <name type="scientific">viral metagenome</name>
    <dbReference type="NCBI Taxonomy" id="1070528"/>
    <lineage>
        <taxon>unclassified sequences</taxon>
        <taxon>metagenomes</taxon>
        <taxon>organismal metagenomes</taxon>
    </lineage>
</organism>
<evidence type="ECO:0000313" key="2">
    <source>
        <dbReference type="EMBL" id="QHS99260.1"/>
    </source>
</evidence>
<sequence>MTRTRKQKKIILTKSKFRSPTSLSIFPERSPQLQDKEPNVLNSFTTKNISVNNKSGQQWNTVENNKLAYKRSARGSPAGSYPKINYGPVVERLTKQNYKKLNKGSELYYDRGSVVFRGPFTYHKTLRGPALLFTASDIGYKQNDYKFVLPVNKLKTEVLYLDTGKKSLRPIHKKKRKVKRNTTKRNTAKRNTAKRNTTKRNTAKRNTAKRNTTKRNTAKRSKN</sequence>
<accession>A0A6C0C4C1</accession>
<evidence type="ECO:0000256" key="1">
    <source>
        <dbReference type="SAM" id="MobiDB-lite"/>
    </source>
</evidence>
<reference evidence="2" key="1">
    <citation type="journal article" date="2020" name="Nature">
        <title>Giant virus diversity and host interactions through global metagenomics.</title>
        <authorList>
            <person name="Schulz F."/>
            <person name="Roux S."/>
            <person name="Paez-Espino D."/>
            <person name="Jungbluth S."/>
            <person name="Walsh D.A."/>
            <person name="Denef V.J."/>
            <person name="McMahon K.D."/>
            <person name="Konstantinidis K.T."/>
            <person name="Eloe-Fadrosh E.A."/>
            <person name="Kyrpides N.C."/>
            <person name="Woyke T."/>
        </authorList>
    </citation>
    <scope>NUCLEOTIDE SEQUENCE</scope>
    <source>
        <strain evidence="2">GVMAG-M-3300020185-33</strain>
    </source>
</reference>
<dbReference type="EMBL" id="MN739337">
    <property type="protein sequence ID" value="QHS99260.1"/>
    <property type="molecule type" value="Genomic_DNA"/>
</dbReference>
<feature type="region of interest" description="Disordered" evidence="1">
    <location>
        <begin position="169"/>
        <end position="223"/>
    </location>
</feature>
<name>A0A6C0C4C1_9ZZZZ</name>
<proteinExistence type="predicted"/>